<evidence type="ECO:0000256" key="9">
    <source>
        <dbReference type="ARBA" id="ARBA00023170"/>
    </source>
</evidence>
<dbReference type="GO" id="GO:0004930">
    <property type="term" value="F:G protein-coupled receptor activity"/>
    <property type="evidence" value="ECO:0007669"/>
    <property type="project" value="UniProtKB-KW"/>
</dbReference>
<evidence type="ECO:0000256" key="8">
    <source>
        <dbReference type="ARBA" id="ARBA00023136"/>
    </source>
</evidence>
<comment type="similarity">
    <text evidence="2 11">Belongs to the G-protein coupled receptor T2R family.</text>
</comment>
<keyword evidence="5 12" id="KW-0812">Transmembrane</keyword>
<comment type="subcellular location">
    <subcellularLocation>
        <location evidence="1 12">Membrane</location>
        <topology evidence="1 12">Multi-pass membrane protein</topology>
    </subcellularLocation>
</comment>
<keyword evidence="6 13" id="KW-1133">Transmembrane helix</keyword>
<evidence type="ECO:0000256" key="13">
    <source>
        <dbReference type="SAM" id="Phobius"/>
    </source>
</evidence>
<evidence type="ECO:0000256" key="5">
    <source>
        <dbReference type="ARBA" id="ARBA00022692"/>
    </source>
</evidence>
<keyword evidence="9 12" id="KW-0675">Receptor</keyword>
<feature type="transmembrane region" description="Helical" evidence="13">
    <location>
        <begin position="12"/>
        <end position="36"/>
    </location>
</feature>
<evidence type="ECO:0000313" key="14">
    <source>
        <dbReference type="EMBL" id="DBA18893.1"/>
    </source>
</evidence>
<evidence type="ECO:0000256" key="6">
    <source>
        <dbReference type="ARBA" id="ARBA00022989"/>
    </source>
</evidence>
<evidence type="ECO:0000256" key="12">
    <source>
        <dbReference type="RuleBase" id="RU004424"/>
    </source>
</evidence>
<dbReference type="GO" id="GO:0016020">
    <property type="term" value="C:membrane"/>
    <property type="evidence" value="ECO:0007669"/>
    <property type="project" value="UniProtKB-SubCell"/>
</dbReference>
<feature type="transmembrane region" description="Helical" evidence="13">
    <location>
        <begin position="57"/>
        <end position="74"/>
    </location>
</feature>
<accession>A0AAV3AAM5</accession>
<dbReference type="Proteomes" id="UP001181693">
    <property type="component" value="Unassembled WGS sequence"/>
</dbReference>
<proteinExistence type="inferred from homology"/>
<keyword evidence="8 12" id="KW-0472">Membrane</keyword>
<dbReference type="InterPro" id="IPR007960">
    <property type="entry name" value="TAS2R"/>
</dbReference>
<evidence type="ECO:0000256" key="2">
    <source>
        <dbReference type="ARBA" id="ARBA00007376"/>
    </source>
</evidence>
<organism evidence="14 15">
    <name type="scientific">Pyxicephalus adspersus</name>
    <name type="common">African bullfrog</name>
    <dbReference type="NCBI Taxonomy" id="30357"/>
    <lineage>
        <taxon>Eukaryota</taxon>
        <taxon>Metazoa</taxon>
        <taxon>Chordata</taxon>
        <taxon>Craniata</taxon>
        <taxon>Vertebrata</taxon>
        <taxon>Euteleostomi</taxon>
        <taxon>Amphibia</taxon>
        <taxon>Batrachia</taxon>
        <taxon>Anura</taxon>
        <taxon>Neobatrachia</taxon>
        <taxon>Ranoidea</taxon>
        <taxon>Pyxicephalidae</taxon>
        <taxon>Pyxicephalinae</taxon>
        <taxon>Pyxicephalus</taxon>
    </lineage>
</organism>
<keyword evidence="3 12" id="KW-0919">Taste</keyword>
<evidence type="ECO:0000313" key="15">
    <source>
        <dbReference type="Proteomes" id="UP001181693"/>
    </source>
</evidence>
<evidence type="ECO:0000256" key="3">
    <source>
        <dbReference type="ARBA" id="ARBA00022480"/>
    </source>
</evidence>
<dbReference type="AlphaFoldDB" id="A0AAV3AAM5"/>
<comment type="caution">
    <text evidence="14">The sequence shown here is derived from an EMBL/GenBank/DDBJ whole genome shotgun (WGS) entry which is preliminary data.</text>
</comment>
<dbReference type="Gene3D" id="1.20.1070.10">
    <property type="entry name" value="Rhodopsin 7-helix transmembrane proteins"/>
    <property type="match status" value="1"/>
</dbReference>
<dbReference type="Pfam" id="PF05296">
    <property type="entry name" value="TAS2R"/>
    <property type="match status" value="1"/>
</dbReference>
<dbReference type="PANTHER" id="PTHR11394:SF47">
    <property type="entry name" value="TASTE RECEPTOR TYPE 2 MEMBER 40"/>
    <property type="match status" value="1"/>
</dbReference>
<keyword evidence="4 12" id="KW-0716">Sensory transduction</keyword>
<dbReference type="PANTHER" id="PTHR11394">
    <property type="entry name" value="TASTE RECEPTOR TYPE 2"/>
    <property type="match status" value="1"/>
</dbReference>
<keyword evidence="7 12" id="KW-0297">G-protein coupled receptor</keyword>
<evidence type="ECO:0000256" key="7">
    <source>
        <dbReference type="ARBA" id="ARBA00023040"/>
    </source>
</evidence>
<name>A0AAV3AAM5_PYXAD</name>
<evidence type="ECO:0000256" key="1">
    <source>
        <dbReference type="ARBA" id="ARBA00004141"/>
    </source>
</evidence>
<protein>
    <recommendedName>
        <fullName evidence="12">Taste receptor type 2</fullName>
    </recommendedName>
</protein>
<dbReference type="GO" id="GO:0033038">
    <property type="term" value="F:bitter taste receptor activity"/>
    <property type="evidence" value="ECO:0007669"/>
    <property type="project" value="InterPro"/>
</dbReference>
<feature type="transmembrane region" description="Helical" evidence="13">
    <location>
        <begin position="132"/>
        <end position="156"/>
    </location>
</feature>
<gene>
    <name evidence="14" type="ORF">GDO54_014786</name>
</gene>
<dbReference type="SUPFAM" id="SSF81321">
    <property type="entry name" value="Family A G protein-coupled receptor-like"/>
    <property type="match status" value="1"/>
</dbReference>
<keyword evidence="10 12" id="KW-0807">Transducer</keyword>
<evidence type="ECO:0000256" key="11">
    <source>
        <dbReference type="RuleBase" id="RU004423"/>
    </source>
</evidence>
<feature type="transmembrane region" description="Helical" evidence="13">
    <location>
        <begin position="239"/>
        <end position="259"/>
    </location>
</feature>
<feature type="transmembrane region" description="Helical" evidence="13">
    <location>
        <begin position="265"/>
        <end position="285"/>
    </location>
</feature>
<reference evidence="14" key="1">
    <citation type="thesis" date="2020" institute="ProQuest LLC" country="789 East Eisenhower Parkway, Ann Arbor, MI, USA">
        <title>Comparative Genomics and Chromosome Evolution.</title>
        <authorList>
            <person name="Mudd A.B."/>
        </authorList>
    </citation>
    <scope>NUCLEOTIDE SEQUENCE</scope>
    <source>
        <strain evidence="14">1538</strain>
        <tissue evidence="14">Blood</tissue>
    </source>
</reference>
<evidence type="ECO:0000256" key="4">
    <source>
        <dbReference type="ARBA" id="ARBA00022606"/>
    </source>
</evidence>
<feature type="transmembrane region" description="Helical" evidence="13">
    <location>
        <begin position="86"/>
        <end position="111"/>
    </location>
</feature>
<feature type="transmembrane region" description="Helical" evidence="13">
    <location>
        <begin position="179"/>
        <end position="207"/>
    </location>
</feature>
<dbReference type="EMBL" id="DYDO01000008">
    <property type="protein sequence ID" value="DBA18893.1"/>
    <property type="molecule type" value="Genomic_DNA"/>
</dbReference>
<keyword evidence="15" id="KW-1185">Reference proteome</keyword>
<sequence length="309" mass="34843">MAPIFSNSPDSALFLLLLLETIIGTFCNAIVMGIILKGKKLLKTGNIIRISLNTSNVCYSVIVFFSVFSGILGSGNVKVTNSTLAYVVYALNTFALNSSSWLTAILSLFYFIKIMDFKTRTIVWTKRNIDTLIPWMIMGVEVVAFFSSFLGMLIYIKPQRSSLNDSMITLNNSVSNTHIGFLSTVLIVSSVPFLTIVITTVCMAGTLKKHSHNMMKKFKTINDKHVKRFRNTVFKIKRLLVVYSFYYLCALLFYFAIAAQLRVQFWVFLLMLSSFTMVHSVLLVIGNPKLQESAKEMLQCTICSQQMNP</sequence>
<evidence type="ECO:0000256" key="10">
    <source>
        <dbReference type="ARBA" id="ARBA00023224"/>
    </source>
</evidence>